<sequence length="373" mass="39624">MTNHQRTVLIAGGGLAGLTSAYLLHREGIGFELFEARDRLGGRVMSLDASGNPAAEGFDLGPSWFWPQLQPRMAEFVEALGLTTFAQNSEGDVLFHRMSREAPQRYRGMAQEAQSMRLVGGTGALIAALAASLPAHCLHIGARVTALHLREDGVEAALSKPDGNERMARGAYALLAAPPRLLEAAMSFFPALPPATAGLWRAIPTWMAPHAKFLALYDRPFWREAGLSGTAQSMAGPMMEIHDATTASGQAALFGFLGVPTAQRSVAGEAAITAACVQQLALLFGPEAGMPRATLFKDWAADKLTATAADQIAGGHPAAGVHNWVDGAWAQRLLLAGSETSPLEPGYLAGAVEAAIRAVAELRRRIREEKEDN</sequence>
<accession>A0ABQ6A3B0</accession>
<comment type="similarity">
    <text evidence="1">Belongs to the flavin monoamine oxidase family.</text>
</comment>
<dbReference type="Pfam" id="PF01593">
    <property type="entry name" value="Amino_oxidase"/>
    <property type="match status" value="1"/>
</dbReference>
<comment type="caution">
    <text evidence="3">The sequence shown here is derived from an EMBL/GenBank/DDBJ whole genome shotgun (WGS) entry which is preliminary data.</text>
</comment>
<evidence type="ECO:0000313" key="3">
    <source>
        <dbReference type="EMBL" id="GLR65745.1"/>
    </source>
</evidence>
<dbReference type="Proteomes" id="UP001156641">
    <property type="component" value="Unassembled WGS sequence"/>
</dbReference>
<protein>
    <recommendedName>
        <fullName evidence="2">Amine oxidase domain-containing protein</fullName>
    </recommendedName>
</protein>
<evidence type="ECO:0000256" key="1">
    <source>
        <dbReference type="ARBA" id="ARBA00005995"/>
    </source>
</evidence>
<dbReference type="EMBL" id="BSOS01000006">
    <property type="protein sequence ID" value="GLR65745.1"/>
    <property type="molecule type" value="Genomic_DNA"/>
</dbReference>
<gene>
    <name evidence="3" type="ORF">GCM10010909_04230</name>
</gene>
<name>A0ABQ6A3B0_9PROT</name>
<organism evidence="3 4">
    <name type="scientific">Acidocella aquatica</name>
    <dbReference type="NCBI Taxonomy" id="1922313"/>
    <lineage>
        <taxon>Bacteria</taxon>
        <taxon>Pseudomonadati</taxon>
        <taxon>Pseudomonadota</taxon>
        <taxon>Alphaproteobacteria</taxon>
        <taxon>Acetobacterales</taxon>
        <taxon>Acidocellaceae</taxon>
        <taxon>Acidocella</taxon>
    </lineage>
</organism>
<dbReference type="PANTHER" id="PTHR43563:SF1">
    <property type="entry name" value="AMINE OXIDASE [FLAVIN-CONTAINING] B"/>
    <property type="match status" value="1"/>
</dbReference>
<dbReference type="InterPro" id="IPR002937">
    <property type="entry name" value="Amino_oxidase"/>
</dbReference>
<dbReference type="InterPro" id="IPR036188">
    <property type="entry name" value="FAD/NAD-bd_sf"/>
</dbReference>
<dbReference type="PRINTS" id="PR00420">
    <property type="entry name" value="RNGMNOXGNASE"/>
</dbReference>
<dbReference type="SUPFAM" id="SSF51905">
    <property type="entry name" value="FAD/NAD(P)-binding domain"/>
    <property type="match status" value="1"/>
</dbReference>
<evidence type="ECO:0000259" key="2">
    <source>
        <dbReference type="Pfam" id="PF01593"/>
    </source>
</evidence>
<reference evidence="4" key="1">
    <citation type="journal article" date="2019" name="Int. J. Syst. Evol. Microbiol.">
        <title>The Global Catalogue of Microorganisms (GCM) 10K type strain sequencing project: providing services to taxonomists for standard genome sequencing and annotation.</title>
        <authorList>
            <consortium name="The Broad Institute Genomics Platform"/>
            <consortium name="The Broad Institute Genome Sequencing Center for Infectious Disease"/>
            <person name="Wu L."/>
            <person name="Ma J."/>
        </authorList>
    </citation>
    <scope>NUCLEOTIDE SEQUENCE [LARGE SCALE GENOMIC DNA]</scope>
    <source>
        <strain evidence="4">NBRC 112502</strain>
    </source>
</reference>
<dbReference type="Gene3D" id="3.50.50.60">
    <property type="entry name" value="FAD/NAD(P)-binding domain"/>
    <property type="match status" value="2"/>
</dbReference>
<dbReference type="SUPFAM" id="SSF54373">
    <property type="entry name" value="FAD-linked reductases, C-terminal domain"/>
    <property type="match status" value="1"/>
</dbReference>
<dbReference type="PANTHER" id="PTHR43563">
    <property type="entry name" value="AMINE OXIDASE"/>
    <property type="match status" value="1"/>
</dbReference>
<proteinExistence type="inferred from homology"/>
<evidence type="ECO:0000313" key="4">
    <source>
        <dbReference type="Proteomes" id="UP001156641"/>
    </source>
</evidence>
<dbReference type="InterPro" id="IPR050703">
    <property type="entry name" value="Flavin_MAO"/>
</dbReference>
<keyword evidence="4" id="KW-1185">Reference proteome</keyword>
<dbReference type="RefSeq" id="WP_284256264.1">
    <property type="nucleotide sequence ID" value="NZ_BSOS01000006.1"/>
</dbReference>
<dbReference type="Pfam" id="PF13450">
    <property type="entry name" value="NAD_binding_8"/>
    <property type="match status" value="1"/>
</dbReference>
<feature type="domain" description="Amine oxidase" evidence="2">
    <location>
        <begin position="106"/>
        <end position="362"/>
    </location>
</feature>